<comment type="caution">
    <text evidence="3">The sequence shown here is derived from an EMBL/GenBank/DDBJ whole genome shotgun (WGS) entry which is preliminary data.</text>
</comment>
<proteinExistence type="predicted"/>
<dbReference type="RefSeq" id="WP_229720702.1">
    <property type="nucleotide sequence ID" value="NZ_BMJA01000001.1"/>
</dbReference>
<keyword evidence="4" id="KW-1185">Reference proteome</keyword>
<keyword evidence="2" id="KW-0812">Transmembrane</keyword>
<feature type="region of interest" description="Disordered" evidence="1">
    <location>
        <begin position="223"/>
        <end position="247"/>
    </location>
</feature>
<feature type="transmembrane region" description="Helical" evidence="2">
    <location>
        <begin position="88"/>
        <end position="107"/>
    </location>
</feature>
<feature type="transmembrane region" description="Helical" evidence="2">
    <location>
        <begin position="193"/>
        <end position="212"/>
    </location>
</feature>
<feature type="transmembrane region" description="Helical" evidence="2">
    <location>
        <begin position="149"/>
        <end position="169"/>
    </location>
</feature>
<protein>
    <recommendedName>
        <fullName evidence="5">DUF308 domain-containing protein</fullName>
    </recommendedName>
</protein>
<accession>A0ABQ1FSB8</accession>
<evidence type="ECO:0000256" key="1">
    <source>
        <dbReference type="SAM" id="MobiDB-lite"/>
    </source>
</evidence>
<feature type="transmembrane region" description="Helical" evidence="2">
    <location>
        <begin position="64"/>
        <end position="82"/>
    </location>
</feature>
<sequence>MTWLQQFYFLRAGVAVAWISLVVITAPASLPLAGALLVLYPAWDAYANWLDAQKSGGLAFNKGQTFNMIVSAVTAICMGIAVGLHGNAGGVLVFGSWALLAGIFQLAVGISRRKLGGQAFMMISGAQSALAGIAFIYRSFHVAPGLVQLTGYAGFGAFYFLAAALWLTFKKNARHTPCRDVPLLNMQMRARKIFWFVIWAAVLSAPAIWFLIRPPAQFGAQQTRNDYQQTRSSQAGSSSSGTIVPNR</sequence>
<feature type="compositionally biased region" description="Low complexity" evidence="1">
    <location>
        <begin position="232"/>
        <end position="241"/>
    </location>
</feature>
<name>A0ABQ1FSB8_9GAMM</name>
<gene>
    <name evidence="3" type="ORF">GCM10010981_17480</name>
</gene>
<dbReference type="EMBL" id="BMJA01000001">
    <property type="protein sequence ID" value="GGA29131.1"/>
    <property type="molecule type" value="Genomic_DNA"/>
</dbReference>
<feature type="transmembrane region" description="Helical" evidence="2">
    <location>
        <begin position="15"/>
        <end position="43"/>
    </location>
</feature>
<dbReference type="Proteomes" id="UP000620046">
    <property type="component" value="Unassembled WGS sequence"/>
</dbReference>
<reference evidence="4" key="1">
    <citation type="journal article" date="2019" name="Int. J. Syst. Evol. Microbiol.">
        <title>The Global Catalogue of Microorganisms (GCM) 10K type strain sequencing project: providing services to taxonomists for standard genome sequencing and annotation.</title>
        <authorList>
            <consortium name="The Broad Institute Genomics Platform"/>
            <consortium name="The Broad Institute Genome Sequencing Center for Infectious Disease"/>
            <person name="Wu L."/>
            <person name="Ma J."/>
        </authorList>
    </citation>
    <scope>NUCLEOTIDE SEQUENCE [LARGE SCALE GENOMIC DNA]</scope>
    <source>
        <strain evidence="4">CGMCC 1.15439</strain>
    </source>
</reference>
<evidence type="ECO:0000313" key="4">
    <source>
        <dbReference type="Proteomes" id="UP000620046"/>
    </source>
</evidence>
<keyword evidence="2" id="KW-1133">Transmembrane helix</keyword>
<evidence type="ECO:0008006" key="5">
    <source>
        <dbReference type="Google" id="ProtNLM"/>
    </source>
</evidence>
<keyword evidence="2" id="KW-0472">Membrane</keyword>
<feature type="transmembrane region" description="Helical" evidence="2">
    <location>
        <begin position="119"/>
        <end position="137"/>
    </location>
</feature>
<evidence type="ECO:0000313" key="3">
    <source>
        <dbReference type="EMBL" id="GGA29131.1"/>
    </source>
</evidence>
<organism evidence="3 4">
    <name type="scientific">Dyella nitratireducens</name>
    <dbReference type="NCBI Taxonomy" id="1849580"/>
    <lineage>
        <taxon>Bacteria</taxon>
        <taxon>Pseudomonadati</taxon>
        <taxon>Pseudomonadota</taxon>
        <taxon>Gammaproteobacteria</taxon>
        <taxon>Lysobacterales</taxon>
        <taxon>Rhodanobacteraceae</taxon>
        <taxon>Dyella</taxon>
    </lineage>
</organism>
<evidence type="ECO:0000256" key="2">
    <source>
        <dbReference type="SAM" id="Phobius"/>
    </source>
</evidence>